<dbReference type="InterPro" id="IPR029006">
    <property type="entry name" value="ADF-H/Gelsolin-like_dom_sf"/>
</dbReference>
<organism evidence="20 21">
    <name type="scientific">Polypterus senegalus</name>
    <name type="common">Senegal bichir</name>
    <dbReference type="NCBI Taxonomy" id="55291"/>
    <lineage>
        <taxon>Eukaryota</taxon>
        <taxon>Metazoa</taxon>
        <taxon>Chordata</taxon>
        <taxon>Craniata</taxon>
        <taxon>Vertebrata</taxon>
        <taxon>Euteleostomi</taxon>
        <taxon>Actinopterygii</taxon>
        <taxon>Polypteriformes</taxon>
        <taxon>Polypteridae</taxon>
        <taxon>Polypterus</taxon>
    </lineage>
</organism>
<evidence type="ECO:0000256" key="12">
    <source>
        <dbReference type="ARBA" id="ARBA00023136"/>
    </source>
</evidence>
<feature type="non-terminal residue" evidence="20">
    <location>
        <position position="598"/>
    </location>
</feature>
<keyword evidence="12 17" id="KW-0472">Membrane</keyword>
<dbReference type="SMART" id="SM00187">
    <property type="entry name" value="INB"/>
    <property type="match status" value="1"/>
</dbReference>
<dbReference type="FunFam" id="3.40.50.410:FF:000002">
    <property type="entry name" value="Integrin beta"/>
    <property type="match status" value="1"/>
</dbReference>
<keyword evidence="4" id="KW-0245">EGF-like domain</keyword>
<dbReference type="GO" id="GO:0005925">
    <property type="term" value="C:focal adhesion"/>
    <property type="evidence" value="ECO:0007669"/>
    <property type="project" value="TreeGrafter"/>
</dbReference>
<keyword evidence="11 16" id="KW-0401">Integrin</keyword>
<dbReference type="PROSITE" id="PS00243">
    <property type="entry name" value="I_EGF_1"/>
    <property type="match status" value="1"/>
</dbReference>
<evidence type="ECO:0000256" key="3">
    <source>
        <dbReference type="ARBA" id="ARBA00022475"/>
    </source>
</evidence>
<dbReference type="Pfam" id="PF00626">
    <property type="entry name" value="Gelsolin"/>
    <property type="match status" value="1"/>
</dbReference>
<comment type="similarity">
    <text evidence="2 16">Belongs to the integrin beta chain family.</text>
</comment>
<dbReference type="Gene3D" id="3.40.20.10">
    <property type="entry name" value="Severin"/>
    <property type="match status" value="1"/>
</dbReference>
<name>A0A8X7X1C6_POLSE</name>
<dbReference type="InterPro" id="IPR057073">
    <property type="entry name" value="EGF_integrin_2"/>
</dbReference>
<keyword evidence="13" id="KW-1015">Disulfide bond</keyword>
<keyword evidence="10 17" id="KW-1133">Transmembrane helix</keyword>
<dbReference type="InterPro" id="IPR007123">
    <property type="entry name" value="Gelsolin-like_dom"/>
</dbReference>
<dbReference type="PANTHER" id="PTHR10082:SF15">
    <property type="entry name" value="INTEGRIN BETA-2"/>
    <property type="match status" value="1"/>
</dbReference>
<dbReference type="InterPro" id="IPR057243">
    <property type="entry name" value="Integrin_I-EGF_CS"/>
</dbReference>
<evidence type="ECO:0000313" key="20">
    <source>
        <dbReference type="EMBL" id="KAG2459414.1"/>
    </source>
</evidence>
<keyword evidence="6" id="KW-0732">Signal</keyword>
<dbReference type="PANTHER" id="PTHR10082">
    <property type="entry name" value="INTEGRIN BETA SUBUNIT"/>
    <property type="match status" value="1"/>
</dbReference>
<sequence length="598" mass="65711">MRAEGYPVDLYYLMDLSYSMKDDLHNVKTLGSKILDALNSITKNSRIGFGSFVDKTVLPYTNTHPDKLKKPCPETETSCQPAFGYQHVLDLTENGENFKNEVSRQAISGNLDAPEGGLDAIMQATVCEKDIGWRNNTRLLVYASDDGFHFAGDGKLAAILTPNDGQCHMVNKRYSKSNEMELSQMIPKSAVGKLSGDSSNVVTLIKEAYNNLSSTVILEHRSLPEGLKISYNSKCSGGTNEDKGRCTNVKINEEISFDVTVTAEKCISEQSFEISVLGFTEKIIVQAQPHCTCNCDEVPDPKDCNMSGKITCGICSCEEGFVGQNCECRLGAKSEKDLVKQCQRDNSSIICSGLGDCVCGRCQCHSGDTEGKVIYGTYCECDNKNCELNNGQICGECVEPPSIEAIVGGTIAGVALIGLLLLLLWKAVTHYQDLKEFRKFEKEKQKAKWNNTHKVSNNFTYDIHYWIGKVSSQDEQGAAAIYTTQMDDHLGGVAVQHRECQGYESEAFRAYFKQGLIRRQVLIASLRSVRICFRCQPLQHWEPAVALAMEKLSSTDVAVTLLESSLTCRPVGGSHRGEGEVGPQEQGTAILAHEPASV</sequence>
<dbReference type="SMART" id="SM00262">
    <property type="entry name" value="GEL"/>
    <property type="match status" value="1"/>
</dbReference>
<evidence type="ECO:0000256" key="2">
    <source>
        <dbReference type="ARBA" id="ARBA00007449"/>
    </source>
</evidence>
<dbReference type="InterPro" id="IPR036465">
    <property type="entry name" value="vWFA_dom_sf"/>
</dbReference>
<dbReference type="GO" id="GO:0051015">
    <property type="term" value="F:actin filament binding"/>
    <property type="evidence" value="ECO:0007669"/>
    <property type="project" value="InterPro"/>
</dbReference>
<dbReference type="Gene3D" id="1.20.5.100">
    <property type="entry name" value="Cytochrome c1, transmembrane anchor, C-terminal"/>
    <property type="match status" value="1"/>
</dbReference>
<comment type="caution">
    <text evidence="20">The sequence shown here is derived from an EMBL/GenBank/DDBJ whole genome shotgun (WGS) entry which is preliminary data.</text>
</comment>
<keyword evidence="9 16" id="KW-0130">Cell adhesion</keyword>
<gene>
    <name evidence="20" type="primary">Itgb2</name>
    <name evidence="20" type="ORF">GTO96_0019309</name>
</gene>
<evidence type="ECO:0000259" key="19">
    <source>
        <dbReference type="SMART" id="SM01241"/>
    </source>
</evidence>
<keyword evidence="14" id="KW-0325">Glycoprotein</keyword>
<feature type="non-terminal residue" evidence="20">
    <location>
        <position position="1"/>
    </location>
</feature>
<keyword evidence="5 16" id="KW-0812">Transmembrane</keyword>
<feature type="transmembrane region" description="Helical" evidence="17">
    <location>
        <begin position="405"/>
        <end position="425"/>
    </location>
</feature>
<dbReference type="InterPro" id="IPR007122">
    <property type="entry name" value="Villin/Gelsolin"/>
</dbReference>
<evidence type="ECO:0000313" key="21">
    <source>
        <dbReference type="Proteomes" id="UP000886611"/>
    </source>
</evidence>
<comment type="subcellular location">
    <subcellularLocation>
        <location evidence="1 16">Cell membrane</location>
        <topology evidence="1 16">Single-pass type I membrane protein</topology>
    </subcellularLocation>
</comment>
<dbReference type="Gene3D" id="2.60.40.1510">
    <property type="entry name" value="ntegrin, alpha v. Chain A, domain 3"/>
    <property type="match status" value="1"/>
</dbReference>
<evidence type="ECO:0000256" key="1">
    <source>
        <dbReference type="ARBA" id="ARBA00004251"/>
    </source>
</evidence>
<evidence type="ECO:0000256" key="16">
    <source>
        <dbReference type="RuleBase" id="RU000633"/>
    </source>
</evidence>
<dbReference type="Proteomes" id="UP000886611">
    <property type="component" value="Unassembled WGS sequence"/>
</dbReference>
<feature type="domain" description="Integrin beta subunit VWA" evidence="18">
    <location>
        <begin position="1"/>
        <end position="293"/>
    </location>
</feature>
<dbReference type="GO" id="GO:0007159">
    <property type="term" value="P:leukocyte cell-cell adhesion"/>
    <property type="evidence" value="ECO:0007669"/>
    <property type="project" value="TreeGrafter"/>
</dbReference>
<dbReference type="SUPFAM" id="SSF53300">
    <property type="entry name" value="vWA-like"/>
    <property type="match status" value="1"/>
</dbReference>
<dbReference type="GO" id="GO:0030593">
    <property type="term" value="P:neutrophil chemotaxis"/>
    <property type="evidence" value="ECO:0007669"/>
    <property type="project" value="TreeGrafter"/>
</dbReference>
<dbReference type="Gene3D" id="3.40.50.410">
    <property type="entry name" value="von Willebrand factor, type A domain"/>
    <property type="match status" value="1"/>
</dbReference>
<evidence type="ECO:0000256" key="10">
    <source>
        <dbReference type="ARBA" id="ARBA00022989"/>
    </source>
</evidence>
<dbReference type="GO" id="GO:0009986">
    <property type="term" value="C:cell surface"/>
    <property type="evidence" value="ECO:0007669"/>
    <property type="project" value="TreeGrafter"/>
</dbReference>
<reference evidence="20 21" key="1">
    <citation type="journal article" date="2021" name="Cell">
        <title>Tracing the genetic footprints of vertebrate landing in non-teleost ray-finned fishes.</title>
        <authorList>
            <person name="Bi X."/>
            <person name="Wang K."/>
            <person name="Yang L."/>
            <person name="Pan H."/>
            <person name="Jiang H."/>
            <person name="Wei Q."/>
            <person name="Fang M."/>
            <person name="Yu H."/>
            <person name="Zhu C."/>
            <person name="Cai Y."/>
            <person name="He Y."/>
            <person name="Gan X."/>
            <person name="Zeng H."/>
            <person name="Yu D."/>
            <person name="Zhu Y."/>
            <person name="Jiang H."/>
            <person name="Qiu Q."/>
            <person name="Yang H."/>
            <person name="Zhang Y.E."/>
            <person name="Wang W."/>
            <person name="Zhu M."/>
            <person name="He S."/>
            <person name="Zhang G."/>
        </authorList>
    </citation>
    <scope>NUCLEOTIDE SEQUENCE [LARGE SCALE GENOMIC DNA]</scope>
    <source>
        <strain evidence="20">Bchr_013</strain>
    </source>
</reference>
<dbReference type="GO" id="GO:0007160">
    <property type="term" value="P:cell-matrix adhesion"/>
    <property type="evidence" value="ECO:0007669"/>
    <property type="project" value="TreeGrafter"/>
</dbReference>
<dbReference type="GO" id="GO:0008305">
    <property type="term" value="C:integrin complex"/>
    <property type="evidence" value="ECO:0007669"/>
    <property type="project" value="TreeGrafter"/>
</dbReference>
<evidence type="ECO:0000256" key="14">
    <source>
        <dbReference type="ARBA" id="ARBA00023180"/>
    </source>
</evidence>
<evidence type="ECO:0000256" key="9">
    <source>
        <dbReference type="ARBA" id="ARBA00022889"/>
    </source>
</evidence>
<dbReference type="GO" id="GO:0007229">
    <property type="term" value="P:integrin-mediated signaling pathway"/>
    <property type="evidence" value="ECO:0007669"/>
    <property type="project" value="UniProtKB-KW"/>
</dbReference>
<keyword evidence="15" id="KW-0009">Actin-binding</keyword>
<evidence type="ECO:0000256" key="15">
    <source>
        <dbReference type="ARBA" id="ARBA00023203"/>
    </source>
</evidence>
<dbReference type="EMBL" id="JAATIS010005477">
    <property type="protein sequence ID" value="KAG2459414.1"/>
    <property type="molecule type" value="Genomic_DNA"/>
</dbReference>
<dbReference type="Pfam" id="PF00362">
    <property type="entry name" value="Integrin_beta"/>
    <property type="match status" value="1"/>
</dbReference>
<dbReference type="PROSITE" id="PS52047">
    <property type="entry name" value="I_EGF_2"/>
    <property type="match status" value="1"/>
</dbReference>
<evidence type="ECO:0000256" key="4">
    <source>
        <dbReference type="ARBA" id="ARBA00022536"/>
    </source>
</evidence>
<evidence type="ECO:0000256" key="6">
    <source>
        <dbReference type="ARBA" id="ARBA00022729"/>
    </source>
</evidence>
<protein>
    <recommendedName>
        <fullName evidence="16">Integrin beta</fullName>
    </recommendedName>
</protein>
<evidence type="ECO:0000256" key="5">
    <source>
        <dbReference type="ARBA" id="ARBA00022692"/>
    </source>
</evidence>
<evidence type="ECO:0000256" key="17">
    <source>
        <dbReference type="SAM" id="Phobius"/>
    </source>
</evidence>
<dbReference type="AlphaFoldDB" id="A0A8X7X1C6"/>
<dbReference type="Pfam" id="PF08725">
    <property type="entry name" value="Integrin_b_cyt"/>
    <property type="match status" value="1"/>
</dbReference>
<dbReference type="PRINTS" id="PR01186">
    <property type="entry name" value="INTEGRINB"/>
</dbReference>
<dbReference type="GO" id="GO:0033627">
    <property type="term" value="P:cell adhesion mediated by integrin"/>
    <property type="evidence" value="ECO:0007669"/>
    <property type="project" value="TreeGrafter"/>
</dbReference>
<accession>A0A8X7X1C6</accession>
<keyword evidence="8" id="KW-0460">Magnesium</keyword>
<dbReference type="SMART" id="SM01241">
    <property type="entry name" value="Integrin_b_cyt"/>
    <property type="match status" value="1"/>
</dbReference>
<feature type="domain" description="Integrin beta subunit cytoplasmic" evidence="19">
    <location>
        <begin position="426"/>
        <end position="464"/>
    </location>
</feature>
<keyword evidence="7" id="KW-0677">Repeat</keyword>
<evidence type="ECO:0000256" key="8">
    <source>
        <dbReference type="ARBA" id="ARBA00022842"/>
    </source>
</evidence>
<dbReference type="Pfam" id="PF23105">
    <property type="entry name" value="EGF_integrin"/>
    <property type="match status" value="1"/>
</dbReference>
<keyword evidence="21" id="KW-1185">Reference proteome</keyword>
<dbReference type="FunFam" id="2.10.25.10:FF:000155">
    <property type="entry name" value="Integrin beta"/>
    <property type="match status" value="1"/>
</dbReference>
<evidence type="ECO:0000259" key="18">
    <source>
        <dbReference type="SMART" id="SM00187"/>
    </source>
</evidence>
<dbReference type="InterPro" id="IPR032695">
    <property type="entry name" value="Integrin_dom_sf"/>
</dbReference>
<evidence type="ECO:0000256" key="7">
    <source>
        <dbReference type="ARBA" id="ARBA00022737"/>
    </source>
</evidence>
<dbReference type="GO" id="GO:0019901">
    <property type="term" value="F:protein kinase binding"/>
    <property type="evidence" value="ECO:0007669"/>
    <property type="project" value="TreeGrafter"/>
</dbReference>
<dbReference type="InterPro" id="IPR015812">
    <property type="entry name" value="Integrin_bsu"/>
</dbReference>
<dbReference type="InterPro" id="IPR002369">
    <property type="entry name" value="Integrin_bsu_VWA"/>
</dbReference>
<proteinExistence type="inferred from homology"/>
<keyword evidence="3" id="KW-1003">Cell membrane</keyword>
<dbReference type="SUPFAM" id="SSF69179">
    <property type="entry name" value="Integrin domains"/>
    <property type="match status" value="1"/>
</dbReference>
<dbReference type="InterPro" id="IPR014836">
    <property type="entry name" value="Integrin_bsu_cyt_dom"/>
</dbReference>
<dbReference type="GO" id="GO:0005178">
    <property type="term" value="F:integrin binding"/>
    <property type="evidence" value="ECO:0007669"/>
    <property type="project" value="TreeGrafter"/>
</dbReference>
<evidence type="ECO:0000256" key="11">
    <source>
        <dbReference type="ARBA" id="ARBA00023037"/>
    </source>
</evidence>
<dbReference type="Gene3D" id="2.10.25.10">
    <property type="entry name" value="Laminin"/>
    <property type="match status" value="2"/>
</dbReference>
<evidence type="ECO:0000256" key="13">
    <source>
        <dbReference type="ARBA" id="ARBA00023157"/>
    </source>
</evidence>
<dbReference type="SUPFAM" id="SSF55753">
    <property type="entry name" value="Actin depolymerizing proteins"/>
    <property type="match status" value="1"/>
</dbReference>
<dbReference type="GO" id="GO:0001540">
    <property type="term" value="F:amyloid-beta binding"/>
    <property type="evidence" value="ECO:0007669"/>
    <property type="project" value="TreeGrafter"/>
</dbReference>